<reference evidence="8 9" key="1">
    <citation type="journal article" date="2016" name="Nat. Commun.">
        <title>Thousands of microbial genomes shed light on interconnected biogeochemical processes in an aquifer system.</title>
        <authorList>
            <person name="Anantharaman K."/>
            <person name="Brown C.T."/>
            <person name="Hug L.A."/>
            <person name="Sharon I."/>
            <person name="Castelle C.J."/>
            <person name="Probst A.J."/>
            <person name="Thomas B.C."/>
            <person name="Singh A."/>
            <person name="Wilkins M.J."/>
            <person name="Karaoz U."/>
            <person name="Brodie E.L."/>
            <person name="Williams K.H."/>
            <person name="Hubbard S.S."/>
            <person name="Banfield J.F."/>
        </authorList>
    </citation>
    <scope>NUCLEOTIDE SEQUENCE [LARGE SCALE GENOMIC DNA]</scope>
</reference>
<evidence type="ECO:0000313" key="8">
    <source>
        <dbReference type="EMBL" id="OGI44846.1"/>
    </source>
</evidence>
<evidence type="ECO:0000256" key="5">
    <source>
        <dbReference type="ARBA" id="ARBA00023004"/>
    </source>
</evidence>
<dbReference type="Proteomes" id="UP000177925">
    <property type="component" value="Unassembled WGS sequence"/>
</dbReference>
<dbReference type="Pfam" id="PF09459">
    <property type="entry name" value="EB_dh"/>
    <property type="match status" value="2"/>
</dbReference>
<name>A0A1F6TIE6_9PROT</name>
<dbReference type="GO" id="GO:0046872">
    <property type="term" value="F:metal ion binding"/>
    <property type="evidence" value="ECO:0007669"/>
    <property type="project" value="UniProtKB-KW"/>
</dbReference>
<evidence type="ECO:0000256" key="3">
    <source>
        <dbReference type="ARBA" id="ARBA00022723"/>
    </source>
</evidence>
<feature type="chain" id="PRO_5009526697" description="Cytochrome c-552/DMSO reductase-like haem-binding domain-containing protein" evidence="6">
    <location>
        <begin position="30"/>
        <end position="253"/>
    </location>
</feature>
<keyword evidence="5" id="KW-0408">Iron</keyword>
<keyword evidence="3" id="KW-0479">Metal-binding</keyword>
<evidence type="ECO:0000313" key="9">
    <source>
        <dbReference type="Proteomes" id="UP000177925"/>
    </source>
</evidence>
<feature type="domain" description="Cytochrome c-552/DMSO reductase-like haem-binding" evidence="7">
    <location>
        <begin position="62"/>
        <end position="175"/>
    </location>
</feature>
<dbReference type="Gene3D" id="2.60.40.1190">
    <property type="match status" value="1"/>
</dbReference>
<keyword evidence="1" id="KW-0813">Transport</keyword>
<dbReference type="InterPro" id="IPR019020">
    <property type="entry name" value="Cyt-c552/DMSO_Rdtase_haem-bd"/>
</dbReference>
<accession>A0A1F6TIE6</accession>
<comment type="caution">
    <text evidence="8">The sequence shown here is derived from an EMBL/GenBank/DDBJ whole genome shotgun (WGS) entry which is preliminary data.</text>
</comment>
<evidence type="ECO:0000259" key="7">
    <source>
        <dbReference type="Pfam" id="PF09459"/>
    </source>
</evidence>
<evidence type="ECO:0000256" key="2">
    <source>
        <dbReference type="ARBA" id="ARBA00022617"/>
    </source>
</evidence>
<organism evidence="8 9">
    <name type="scientific">Candidatus Muproteobacteria bacterium RBG_16_64_11</name>
    <dbReference type="NCBI Taxonomy" id="1817758"/>
    <lineage>
        <taxon>Bacteria</taxon>
        <taxon>Pseudomonadati</taxon>
        <taxon>Pseudomonadota</taxon>
        <taxon>Candidatus Muproteobacteria</taxon>
    </lineage>
</organism>
<keyword evidence="4" id="KW-0249">Electron transport</keyword>
<dbReference type="AlphaFoldDB" id="A0A1F6TIE6"/>
<evidence type="ECO:0000256" key="4">
    <source>
        <dbReference type="ARBA" id="ARBA00022982"/>
    </source>
</evidence>
<evidence type="ECO:0000256" key="6">
    <source>
        <dbReference type="SAM" id="SignalP"/>
    </source>
</evidence>
<protein>
    <recommendedName>
        <fullName evidence="7">Cytochrome c-552/DMSO reductase-like haem-binding domain-containing protein</fullName>
    </recommendedName>
</protein>
<dbReference type="STRING" id="1817758.A2150_02695"/>
<keyword evidence="6" id="KW-0732">Signal</keyword>
<dbReference type="EMBL" id="MFSS01000010">
    <property type="protein sequence ID" value="OGI44846.1"/>
    <property type="molecule type" value="Genomic_DNA"/>
</dbReference>
<keyword evidence="2" id="KW-0349">Heme</keyword>
<feature type="signal peptide" evidence="6">
    <location>
        <begin position="1"/>
        <end position="29"/>
    </location>
</feature>
<sequence length="253" mass="26241">MKRTSIRFGTWLAVLLVAIPLATPPAAVAARGGGGGGGGGGMGVTITAAYVAGANGLDPADASWNQASAVTVTLNRFIDYVASGGGDMCMGTSVNRPVTVRAAHNGADIFFRFEWADATADTMTDDTPKFADAFAMEIPYSGGNAPIAMGSQTNPVNIAFWRADLAQPQNIVAGGIGTPQPSPDAQNLSHYQNWGNGAWTVIVKRPLTGASVNQVTFARGASYSITFANWNGSDANRNGRKAIAMGWNTLSIQ</sequence>
<dbReference type="GO" id="GO:0020037">
    <property type="term" value="F:heme binding"/>
    <property type="evidence" value="ECO:0007669"/>
    <property type="project" value="InterPro"/>
</dbReference>
<evidence type="ECO:0000256" key="1">
    <source>
        <dbReference type="ARBA" id="ARBA00022448"/>
    </source>
</evidence>
<feature type="domain" description="Cytochrome c-552/DMSO reductase-like haem-binding" evidence="7">
    <location>
        <begin position="183"/>
        <end position="242"/>
    </location>
</feature>
<proteinExistence type="predicted"/>
<gene>
    <name evidence="8" type="ORF">A2150_02695</name>
</gene>